<reference evidence="3 4" key="1">
    <citation type="submission" date="2021-02" db="EMBL/GenBank/DDBJ databases">
        <title>Plant Genome Project.</title>
        <authorList>
            <person name="Zhang R.-G."/>
        </authorList>
    </citation>
    <scope>NUCLEOTIDE SEQUENCE [LARGE SCALE GENOMIC DNA]</scope>
    <source>
        <tissue evidence="3">Leaves</tissue>
    </source>
</reference>
<feature type="compositionally biased region" description="Basic and acidic residues" evidence="2">
    <location>
        <begin position="429"/>
        <end position="444"/>
    </location>
</feature>
<evidence type="ECO:0008006" key="5">
    <source>
        <dbReference type="Google" id="ProtNLM"/>
    </source>
</evidence>
<comment type="caution">
    <text evidence="3">The sequence shown here is derived from an EMBL/GenBank/DDBJ whole genome shotgun (WGS) entry which is preliminary data.</text>
</comment>
<dbReference type="InterPro" id="IPR040400">
    <property type="entry name" value="BAG5/6/7/8"/>
</dbReference>
<keyword evidence="4" id="KW-1185">Reference proteome</keyword>
<dbReference type="PANTHER" id="PTHR33322">
    <property type="entry name" value="BAG DOMAIN CONTAINING PROTEIN, EXPRESSED"/>
    <property type="match status" value="1"/>
</dbReference>
<feature type="region of interest" description="Disordered" evidence="2">
    <location>
        <begin position="369"/>
        <end position="454"/>
    </location>
</feature>
<dbReference type="SUPFAM" id="SSF63491">
    <property type="entry name" value="BAG domain"/>
    <property type="match status" value="1"/>
</dbReference>
<feature type="region of interest" description="Disordered" evidence="2">
    <location>
        <begin position="81"/>
        <end position="101"/>
    </location>
</feature>
<evidence type="ECO:0000313" key="4">
    <source>
        <dbReference type="Proteomes" id="UP000827721"/>
    </source>
</evidence>
<dbReference type="Proteomes" id="UP000827721">
    <property type="component" value="Unassembled WGS sequence"/>
</dbReference>
<feature type="compositionally biased region" description="Acidic residues" evidence="2">
    <location>
        <begin position="314"/>
        <end position="325"/>
    </location>
</feature>
<name>A0ABQ8HDC7_9ROSI</name>
<evidence type="ECO:0000256" key="2">
    <source>
        <dbReference type="SAM" id="MobiDB-lite"/>
    </source>
</evidence>
<proteinExistence type="predicted"/>
<protein>
    <recommendedName>
        <fullName evidence="5">BAG family molecular chaperone regulator 8, chloroplastic</fullName>
    </recommendedName>
</protein>
<sequence>MVSSHHHHNSTFSTTTNGCCCSGCTHHCPQLNHLSPPPPQPPPAATDPLLQAFVSHFLLQQQNQGAPCQCQTHTTHQKHHFQHQKKHFQYQQQEQEQDHQDQPRFVLSSLLSRIDALETSLHNFSLSSAHNQRSSLSLRDAAACVIQTHFRAFLVRRSRTLRQLKDLAFIKSRFNSLKLSISKKAHLDFHVVSQRVTDLLLKLDSIQGGDPMVRDGKRSISMDLVKFLEFIDGFAVRRQEISFKPAKKNVKIVGTGKNRTRVFGSNCGDLGKDQSEIMENLRDRIEKIHGFSRVFKGEDEDVELEGFHQPIDGGADDEEEEEEEENPRVSRNRNGVLLKRHGVGSLAQAQPRVKKSVSFAENGNVIRVFGNENNSDTSSSREHSGSSEDDGQVVENLCSEVEARKGSSKASEDGEEEYLENGGSSESSDGERNPRRSMRSEGRYEVVGNHRGQDGQFVFAAPLPVKMESRADLMKKRKAMKIIT</sequence>
<evidence type="ECO:0000313" key="3">
    <source>
        <dbReference type="EMBL" id="KAH7554506.1"/>
    </source>
</evidence>
<keyword evidence="1" id="KW-0143">Chaperone</keyword>
<evidence type="ECO:0000256" key="1">
    <source>
        <dbReference type="ARBA" id="ARBA00023186"/>
    </source>
</evidence>
<organism evidence="3 4">
    <name type="scientific">Xanthoceras sorbifolium</name>
    <dbReference type="NCBI Taxonomy" id="99658"/>
    <lineage>
        <taxon>Eukaryota</taxon>
        <taxon>Viridiplantae</taxon>
        <taxon>Streptophyta</taxon>
        <taxon>Embryophyta</taxon>
        <taxon>Tracheophyta</taxon>
        <taxon>Spermatophyta</taxon>
        <taxon>Magnoliopsida</taxon>
        <taxon>eudicotyledons</taxon>
        <taxon>Gunneridae</taxon>
        <taxon>Pentapetalae</taxon>
        <taxon>rosids</taxon>
        <taxon>malvids</taxon>
        <taxon>Sapindales</taxon>
        <taxon>Sapindaceae</taxon>
        <taxon>Xanthoceroideae</taxon>
        <taxon>Xanthoceras</taxon>
    </lineage>
</organism>
<gene>
    <name evidence="3" type="ORF">JRO89_XS12G0228700</name>
</gene>
<dbReference type="PANTHER" id="PTHR33322:SF18">
    <property type="entry name" value="BAG FAMILY MOLECULAR CHAPERONE REGULATOR 8, CHLOROPLASTIC"/>
    <property type="match status" value="1"/>
</dbReference>
<feature type="region of interest" description="Disordered" evidence="2">
    <location>
        <begin position="307"/>
        <end position="336"/>
    </location>
</feature>
<accession>A0ABQ8HDC7</accession>
<dbReference type="EMBL" id="JAFEMO010000012">
    <property type="protein sequence ID" value="KAH7554506.1"/>
    <property type="molecule type" value="Genomic_DNA"/>
</dbReference>